<proteinExistence type="predicted"/>
<evidence type="ECO:0000313" key="3">
    <source>
        <dbReference type="Proteomes" id="UP001066276"/>
    </source>
</evidence>
<organism evidence="2 3">
    <name type="scientific">Pleurodeles waltl</name>
    <name type="common">Iberian ribbed newt</name>
    <dbReference type="NCBI Taxonomy" id="8319"/>
    <lineage>
        <taxon>Eukaryota</taxon>
        <taxon>Metazoa</taxon>
        <taxon>Chordata</taxon>
        <taxon>Craniata</taxon>
        <taxon>Vertebrata</taxon>
        <taxon>Euteleostomi</taxon>
        <taxon>Amphibia</taxon>
        <taxon>Batrachia</taxon>
        <taxon>Caudata</taxon>
        <taxon>Salamandroidea</taxon>
        <taxon>Salamandridae</taxon>
        <taxon>Pleurodelinae</taxon>
        <taxon>Pleurodeles</taxon>
    </lineage>
</organism>
<keyword evidence="1" id="KW-0812">Transmembrane</keyword>
<keyword evidence="3" id="KW-1185">Reference proteome</keyword>
<evidence type="ECO:0000313" key="2">
    <source>
        <dbReference type="EMBL" id="KAJ1127949.1"/>
    </source>
</evidence>
<comment type="caution">
    <text evidence="2">The sequence shown here is derived from an EMBL/GenBank/DDBJ whole genome shotgun (WGS) entry which is preliminary data.</text>
</comment>
<dbReference type="EMBL" id="JANPWB010000011">
    <property type="protein sequence ID" value="KAJ1127949.1"/>
    <property type="molecule type" value="Genomic_DNA"/>
</dbReference>
<accession>A0AAV7PJG5</accession>
<protein>
    <recommendedName>
        <fullName evidence="4">Secreted protein</fullName>
    </recommendedName>
</protein>
<feature type="transmembrane region" description="Helical" evidence="1">
    <location>
        <begin position="33"/>
        <end position="60"/>
    </location>
</feature>
<sequence>MAVASGAAGMMVVASWAAGMVAVASWAEGMMAVASWAVGMMAVASWAAGMMAVSSVVLLFPDFPGFLWPFPTLEGVAADSTLPPGPLGAALVAGVFPLSRRALANF</sequence>
<dbReference type="Proteomes" id="UP001066276">
    <property type="component" value="Chromosome 7"/>
</dbReference>
<evidence type="ECO:0008006" key="4">
    <source>
        <dbReference type="Google" id="ProtNLM"/>
    </source>
</evidence>
<dbReference type="AlphaFoldDB" id="A0AAV7PJG5"/>
<keyword evidence="1" id="KW-0472">Membrane</keyword>
<reference evidence="2" key="1">
    <citation type="journal article" date="2022" name="bioRxiv">
        <title>Sequencing and chromosome-scale assembly of the giantPleurodeles waltlgenome.</title>
        <authorList>
            <person name="Brown T."/>
            <person name="Elewa A."/>
            <person name="Iarovenko S."/>
            <person name="Subramanian E."/>
            <person name="Araus A.J."/>
            <person name="Petzold A."/>
            <person name="Susuki M."/>
            <person name="Suzuki K.-i.T."/>
            <person name="Hayashi T."/>
            <person name="Toyoda A."/>
            <person name="Oliveira C."/>
            <person name="Osipova E."/>
            <person name="Leigh N.D."/>
            <person name="Simon A."/>
            <person name="Yun M.H."/>
        </authorList>
    </citation>
    <scope>NUCLEOTIDE SEQUENCE</scope>
    <source>
        <strain evidence="2">20211129_DDA</strain>
        <tissue evidence="2">Liver</tissue>
    </source>
</reference>
<feature type="transmembrane region" description="Helical" evidence="1">
    <location>
        <begin position="7"/>
        <end position="27"/>
    </location>
</feature>
<evidence type="ECO:0000256" key="1">
    <source>
        <dbReference type="SAM" id="Phobius"/>
    </source>
</evidence>
<name>A0AAV7PJG5_PLEWA</name>
<keyword evidence="1" id="KW-1133">Transmembrane helix</keyword>
<gene>
    <name evidence="2" type="ORF">NDU88_006342</name>
</gene>